<evidence type="ECO:0000313" key="1">
    <source>
        <dbReference type="EMBL" id="GAM40025.1"/>
    </source>
</evidence>
<protein>
    <submittedName>
        <fullName evidence="1">Uncharacterized protein</fullName>
    </submittedName>
</protein>
<dbReference type="InterPro" id="IPR029045">
    <property type="entry name" value="ClpP/crotonase-like_dom_sf"/>
</dbReference>
<dbReference type="SUPFAM" id="SSF52096">
    <property type="entry name" value="ClpP/crotonase"/>
    <property type="match status" value="1"/>
</dbReference>
<organism evidence="1 2">
    <name type="scientific">Talaromyces pinophilus</name>
    <name type="common">Penicillium pinophilum</name>
    <dbReference type="NCBI Taxonomy" id="128442"/>
    <lineage>
        <taxon>Eukaryota</taxon>
        <taxon>Fungi</taxon>
        <taxon>Dikarya</taxon>
        <taxon>Ascomycota</taxon>
        <taxon>Pezizomycotina</taxon>
        <taxon>Eurotiomycetes</taxon>
        <taxon>Eurotiomycetidae</taxon>
        <taxon>Eurotiales</taxon>
        <taxon>Trichocomaceae</taxon>
        <taxon>Talaromyces</taxon>
        <taxon>Talaromyces sect. Talaromyces</taxon>
    </lineage>
</organism>
<dbReference type="Proteomes" id="UP000053095">
    <property type="component" value="Unassembled WGS sequence"/>
</dbReference>
<sequence length="87" mass="9559">MNSSREYFCMPPVNLGLHVDGMGSLLRSKVSPQVACKILLEAHRYTGPEASKDGIVDGLAAPDELYGIAIEWANGYKAKLGRMYMVR</sequence>
<proteinExistence type="predicted"/>
<dbReference type="Gene3D" id="3.90.226.10">
    <property type="entry name" value="2-enoyl-CoA Hydratase, Chain A, domain 1"/>
    <property type="match status" value="1"/>
</dbReference>
<comment type="caution">
    <text evidence="1">The sequence shown here is derived from an EMBL/GenBank/DDBJ whole genome shotgun (WGS) entry which is preliminary data.</text>
</comment>
<accession>A0A6V8HIJ8</accession>
<gene>
    <name evidence="1" type="ORF">TCE0_034r12051</name>
</gene>
<evidence type="ECO:0000313" key="2">
    <source>
        <dbReference type="Proteomes" id="UP000053095"/>
    </source>
</evidence>
<keyword evidence="2" id="KW-1185">Reference proteome</keyword>
<reference evidence="2" key="1">
    <citation type="journal article" date="2015" name="Genome Announc.">
        <title>Draft genome sequence of Talaromyces cellulolyticus strain Y-94, a source of lignocellulosic biomass-degrading enzymes.</title>
        <authorList>
            <person name="Fujii T."/>
            <person name="Koike H."/>
            <person name="Sawayama S."/>
            <person name="Yano S."/>
            <person name="Inoue H."/>
        </authorList>
    </citation>
    <scope>NUCLEOTIDE SEQUENCE [LARGE SCALE GENOMIC DNA]</scope>
    <source>
        <strain evidence="2">Y-94</strain>
    </source>
</reference>
<name>A0A6V8HIJ8_TALPI</name>
<dbReference type="AlphaFoldDB" id="A0A6V8HIJ8"/>
<dbReference type="EMBL" id="DF933830">
    <property type="protein sequence ID" value="GAM40025.1"/>
    <property type="molecule type" value="Genomic_DNA"/>
</dbReference>